<dbReference type="Proteomes" id="UP000318661">
    <property type="component" value="Unassembled WGS sequence"/>
</dbReference>
<dbReference type="EMBL" id="VBAI01000208">
    <property type="protein sequence ID" value="TMJ08196.1"/>
    <property type="molecule type" value="Genomic_DNA"/>
</dbReference>
<dbReference type="Proteomes" id="UP000315217">
    <property type="component" value="Unassembled WGS sequence"/>
</dbReference>
<evidence type="ECO:0000259" key="3">
    <source>
        <dbReference type="SMART" id="SM00563"/>
    </source>
</evidence>
<dbReference type="CDD" id="cd07989">
    <property type="entry name" value="LPLAT_AGPAT-like"/>
    <property type="match status" value="1"/>
</dbReference>
<dbReference type="GO" id="GO:0006654">
    <property type="term" value="P:phosphatidic acid biosynthetic process"/>
    <property type="evidence" value="ECO:0007669"/>
    <property type="project" value="TreeGrafter"/>
</dbReference>
<reference evidence="6 7" key="1">
    <citation type="journal article" date="2019" name="Nat. Microbiol.">
        <title>Mediterranean grassland soil C-N compound turnover is dependent on rainfall and depth, and is mediated by genomically divergent microorganisms.</title>
        <authorList>
            <person name="Diamond S."/>
            <person name="Andeer P.F."/>
            <person name="Li Z."/>
            <person name="Crits-Christoph A."/>
            <person name="Burstein D."/>
            <person name="Anantharaman K."/>
            <person name="Lane K.R."/>
            <person name="Thomas B.C."/>
            <person name="Pan C."/>
            <person name="Northen T.R."/>
            <person name="Banfield J.F."/>
        </authorList>
    </citation>
    <scope>NUCLEOTIDE SEQUENCE [LARGE SCALE GENOMIC DNA]</scope>
    <source>
        <strain evidence="5">NP_1</strain>
        <strain evidence="4">NP_2</strain>
    </source>
</reference>
<dbReference type="InterPro" id="IPR002123">
    <property type="entry name" value="Plipid/glycerol_acylTrfase"/>
</dbReference>
<dbReference type="SUPFAM" id="SSF69593">
    <property type="entry name" value="Glycerol-3-phosphate (1)-acyltransferase"/>
    <property type="match status" value="1"/>
</dbReference>
<keyword evidence="1 4" id="KW-0808">Transferase</keyword>
<evidence type="ECO:0000313" key="5">
    <source>
        <dbReference type="EMBL" id="TMJ08196.1"/>
    </source>
</evidence>
<gene>
    <name evidence="5" type="ORF">E6G98_12525</name>
    <name evidence="4" type="ORF">E6G99_12395</name>
</gene>
<protein>
    <submittedName>
        <fullName evidence="4">1-acyl-sn-glycerol-3-phosphate acyltransferase</fullName>
    </submittedName>
</protein>
<comment type="caution">
    <text evidence="4">The sequence shown here is derived from an EMBL/GenBank/DDBJ whole genome shotgun (WGS) entry which is preliminary data.</text>
</comment>
<dbReference type="AlphaFoldDB" id="A0A537L2B9"/>
<sequence length="215" mass="24047">MMDPQVLRERRRDPPTHMGPGYWIVVKSFRLLLRAGWHLKTEGLDRLPPRGPFLMTPNHASEIDPIVLSAAMPFRVTYLAGQELDRYPLLFALIRLFNPIFVRRGVGDIGALKACLERLARGEVLVVFPEGGVVQPGLGTLHEGAAFLAIRAQVPVVPVALLGLTKMWPLSARFPRPSRVTVRIGDAITPPSRNEQRTTELIGQIRSTLDRLLQR</sequence>
<feature type="domain" description="Phospholipid/glycerol acyltransferase" evidence="3">
    <location>
        <begin position="53"/>
        <end position="164"/>
    </location>
</feature>
<organism evidence="4 7">
    <name type="scientific">Candidatus Segetimicrobium genomatis</name>
    <dbReference type="NCBI Taxonomy" id="2569760"/>
    <lineage>
        <taxon>Bacteria</taxon>
        <taxon>Bacillati</taxon>
        <taxon>Candidatus Sysuimicrobiota</taxon>
        <taxon>Candidatus Sysuimicrobiia</taxon>
        <taxon>Candidatus Sysuimicrobiales</taxon>
        <taxon>Candidatus Segetimicrobiaceae</taxon>
        <taxon>Candidatus Segetimicrobium</taxon>
    </lineage>
</organism>
<dbReference type="Pfam" id="PF01553">
    <property type="entry name" value="Acyltransferase"/>
    <property type="match status" value="1"/>
</dbReference>
<accession>A0A537L2B9</accession>
<evidence type="ECO:0000313" key="7">
    <source>
        <dbReference type="Proteomes" id="UP000318661"/>
    </source>
</evidence>
<dbReference type="SMART" id="SM00563">
    <property type="entry name" value="PlsC"/>
    <property type="match status" value="1"/>
</dbReference>
<proteinExistence type="predicted"/>
<evidence type="ECO:0000313" key="6">
    <source>
        <dbReference type="Proteomes" id="UP000315217"/>
    </source>
</evidence>
<dbReference type="PANTHER" id="PTHR10434">
    <property type="entry name" value="1-ACYL-SN-GLYCEROL-3-PHOSPHATE ACYLTRANSFERASE"/>
    <property type="match status" value="1"/>
</dbReference>
<dbReference type="EMBL" id="VBAJ01000310">
    <property type="protein sequence ID" value="TMJ02111.1"/>
    <property type="molecule type" value="Genomic_DNA"/>
</dbReference>
<dbReference type="GO" id="GO:0003841">
    <property type="term" value="F:1-acylglycerol-3-phosphate O-acyltransferase activity"/>
    <property type="evidence" value="ECO:0007669"/>
    <property type="project" value="TreeGrafter"/>
</dbReference>
<name>A0A537L2B9_9BACT</name>
<keyword evidence="2 4" id="KW-0012">Acyltransferase</keyword>
<evidence type="ECO:0000256" key="1">
    <source>
        <dbReference type="ARBA" id="ARBA00022679"/>
    </source>
</evidence>
<dbReference type="PANTHER" id="PTHR10434:SF11">
    <property type="entry name" value="1-ACYL-SN-GLYCEROL-3-PHOSPHATE ACYLTRANSFERASE"/>
    <property type="match status" value="1"/>
</dbReference>
<evidence type="ECO:0000256" key="2">
    <source>
        <dbReference type="ARBA" id="ARBA00023315"/>
    </source>
</evidence>
<evidence type="ECO:0000313" key="4">
    <source>
        <dbReference type="EMBL" id="TMJ02111.1"/>
    </source>
</evidence>